<dbReference type="eggNOG" id="COG3449">
    <property type="taxonomic scope" value="Bacteria"/>
</dbReference>
<dbReference type="Pfam" id="PF12833">
    <property type="entry name" value="HTH_18"/>
    <property type="match status" value="1"/>
</dbReference>
<evidence type="ECO:0000313" key="5">
    <source>
        <dbReference type="EMBL" id="EDM77154.1"/>
    </source>
</evidence>
<dbReference type="SUPFAM" id="SSF46689">
    <property type="entry name" value="Homeodomain-like"/>
    <property type="match status" value="2"/>
</dbReference>
<keyword evidence="1" id="KW-0805">Transcription regulation</keyword>
<evidence type="ECO:0000256" key="3">
    <source>
        <dbReference type="ARBA" id="ARBA00023163"/>
    </source>
</evidence>
<keyword evidence="6" id="KW-1185">Reference proteome</keyword>
<dbReference type="InterPro" id="IPR050908">
    <property type="entry name" value="SmbC-like"/>
</dbReference>
<dbReference type="PROSITE" id="PS01124">
    <property type="entry name" value="HTH_ARAC_FAMILY_2"/>
    <property type="match status" value="1"/>
</dbReference>
<proteinExistence type="predicted"/>
<dbReference type="GO" id="GO:0003700">
    <property type="term" value="F:DNA-binding transcription factor activity"/>
    <property type="evidence" value="ECO:0007669"/>
    <property type="project" value="InterPro"/>
</dbReference>
<gene>
    <name evidence="5" type="ORF">PPSIR1_30766</name>
</gene>
<comment type="caution">
    <text evidence="5">The sequence shown here is derived from an EMBL/GenBank/DDBJ whole genome shotgun (WGS) entry which is preliminary data.</text>
</comment>
<dbReference type="InterPro" id="IPR029442">
    <property type="entry name" value="GyrI-like"/>
</dbReference>
<evidence type="ECO:0000259" key="4">
    <source>
        <dbReference type="PROSITE" id="PS01124"/>
    </source>
</evidence>
<dbReference type="eggNOG" id="COG2207">
    <property type="taxonomic scope" value="Bacteria"/>
</dbReference>
<dbReference type="Pfam" id="PF06445">
    <property type="entry name" value="GyrI-like"/>
    <property type="match status" value="1"/>
</dbReference>
<sequence length="279" mass="31339">MSKRDPWGQRILRVVDHVQAHLDEDVDPETLADIAGLSLHHFHRVFRGLTGESVMGFVRRLRLERAAMQLKLGEAPVTQVALEAGYGSHEAFTRAFRNRFGVPPRAYREQTRVEVEVGVPRVELRDDPALTCIGLRHTGSYSECGQTWGELMAHAAKAGWMPHVLGSVGLAYDDPDITAAERLRYDACMVMEPARARALCRPPFVLRELPAGRYAITLHRGDFESILETYVGLIGRALPFRGVELANEPVIERYLDDPATVPLHELRTEICVRIETRPS</sequence>
<dbReference type="PRINTS" id="PR00032">
    <property type="entry name" value="HTHARAC"/>
</dbReference>
<organism evidence="5 6">
    <name type="scientific">Plesiocystis pacifica SIR-1</name>
    <dbReference type="NCBI Taxonomy" id="391625"/>
    <lineage>
        <taxon>Bacteria</taxon>
        <taxon>Pseudomonadati</taxon>
        <taxon>Myxococcota</taxon>
        <taxon>Polyangia</taxon>
        <taxon>Nannocystales</taxon>
        <taxon>Nannocystaceae</taxon>
        <taxon>Plesiocystis</taxon>
    </lineage>
</organism>
<dbReference type="Gene3D" id="3.20.80.10">
    <property type="entry name" value="Regulatory factor, effector binding domain"/>
    <property type="match status" value="1"/>
</dbReference>
<dbReference type="STRING" id="391625.PPSIR1_30766"/>
<dbReference type="SMART" id="SM00871">
    <property type="entry name" value="AraC_E_bind"/>
    <property type="match status" value="1"/>
</dbReference>
<evidence type="ECO:0000313" key="6">
    <source>
        <dbReference type="Proteomes" id="UP000005801"/>
    </source>
</evidence>
<dbReference type="RefSeq" id="WP_006973708.1">
    <property type="nucleotide sequence ID" value="NZ_ABCS01000051.1"/>
</dbReference>
<keyword evidence="3" id="KW-0804">Transcription</keyword>
<evidence type="ECO:0000256" key="1">
    <source>
        <dbReference type="ARBA" id="ARBA00023015"/>
    </source>
</evidence>
<dbReference type="PROSITE" id="PS00041">
    <property type="entry name" value="HTH_ARAC_FAMILY_1"/>
    <property type="match status" value="1"/>
</dbReference>
<accession>A6GAG6</accession>
<evidence type="ECO:0000256" key="2">
    <source>
        <dbReference type="ARBA" id="ARBA00023125"/>
    </source>
</evidence>
<dbReference type="InterPro" id="IPR020449">
    <property type="entry name" value="Tscrpt_reg_AraC-type_HTH"/>
</dbReference>
<dbReference type="SUPFAM" id="SSF55136">
    <property type="entry name" value="Probable bacterial effector-binding domain"/>
    <property type="match status" value="1"/>
</dbReference>
<dbReference type="InterPro" id="IPR009057">
    <property type="entry name" value="Homeodomain-like_sf"/>
</dbReference>
<protein>
    <submittedName>
        <fullName evidence="5">Transcriptional regulator, AraC type</fullName>
    </submittedName>
</protein>
<dbReference type="EMBL" id="ABCS01000051">
    <property type="protein sequence ID" value="EDM77154.1"/>
    <property type="molecule type" value="Genomic_DNA"/>
</dbReference>
<dbReference type="InterPro" id="IPR010499">
    <property type="entry name" value="AraC_E-bd"/>
</dbReference>
<dbReference type="InterPro" id="IPR018062">
    <property type="entry name" value="HTH_AraC-typ_CS"/>
</dbReference>
<dbReference type="PANTHER" id="PTHR40055">
    <property type="entry name" value="TRANSCRIPTIONAL REGULATOR YGIV-RELATED"/>
    <property type="match status" value="1"/>
</dbReference>
<dbReference type="Proteomes" id="UP000005801">
    <property type="component" value="Unassembled WGS sequence"/>
</dbReference>
<dbReference type="AlphaFoldDB" id="A6GAG6"/>
<reference evidence="5 6" key="1">
    <citation type="submission" date="2007-06" db="EMBL/GenBank/DDBJ databases">
        <authorList>
            <person name="Shimkets L."/>
            <person name="Ferriera S."/>
            <person name="Johnson J."/>
            <person name="Kravitz S."/>
            <person name="Beeson K."/>
            <person name="Sutton G."/>
            <person name="Rogers Y.-H."/>
            <person name="Friedman R."/>
            <person name="Frazier M."/>
            <person name="Venter J.C."/>
        </authorList>
    </citation>
    <scope>NUCLEOTIDE SEQUENCE [LARGE SCALE GENOMIC DNA]</scope>
    <source>
        <strain evidence="5 6">SIR-1</strain>
    </source>
</reference>
<dbReference type="InterPro" id="IPR011256">
    <property type="entry name" value="Reg_factor_effector_dom_sf"/>
</dbReference>
<keyword evidence="2" id="KW-0238">DNA-binding</keyword>
<dbReference type="InterPro" id="IPR018060">
    <property type="entry name" value="HTH_AraC"/>
</dbReference>
<dbReference type="Gene3D" id="1.10.10.60">
    <property type="entry name" value="Homeodomain-like"/>
    <property type="match status" value="2"/>
</dbReference>
<dbReference type="PANTHER" id="PTHR40055:SF1">
    <property type="entry name" value="TRANSCRIPTIONAL REGULATOR YGIV-RELATED"/>
    <property type="match status" value="1"/>
</dbReference>
<feature type="domain" description="HTH araC/xylS-type" evidence="4">
    <location>
        <begin position="12"/>
        <end position="110"/>
    </location>
</feature>
<dbReference type="SMART" id="SM00342">
    <property type="entry name" value="HTH_ARAC"/>
    <property type="match status" value="1"/>
</dbReference>
<dbReference type="GO" id="GO:0043565">
    <property type="term" value="F:sequence-specific DNA binding"/>
    <property type="evidence" value="ECO:0007669"/>
    <property type="project" value="InterPro"/>
</dbReference>
<dbReference type="OrthoDB" id="5337216at2"/>
<name>A6GAG6_9BACT</name>